<dbReference type="Pfam" id="PF03704">
    <property type="entry name" value="BTAD"/>
    <property type="match status" value="1"/>
</dbReference>
<dbReference type="AlphaFoldDB" id="A0A6G8PTY6"/>
<dbReference type="RefSeq" id="WP_166395336.1">
    <property type="nucleotide sequence ID" value="NZ_CP045121.1"/>
</dbReference>
<dbReference type="InterPro" id="IPR016032">
    <property type="entry name" value="Sig_transdc_resp-reg_C-effctor"/>
</dbReference>
<evidence type="ECO:0000256" key="3">
    <source>
        <dbReference type="PROSITE-ProRule" id="PRU00339"/>
    </source>
</evidence>
<keyword evidence="8" id="KW-1185">Reference proteome</keyword>
<dbReference type="InterPro" id="IPR011990">
    <property type="entry name" value="TPR-like_helical_dom_sf"/>
</dbReference>
<feature type="repeat" description="TPR" evidence="3">
    <location>
        <begin position="297"/>
        <end position="330"/>
    </location>
</feature>
<dbReference type="Gene3D" id="1.10.10.10">
    <property type="entry name" value="Winged helix-like DNA-binding domain superfamily/Winged helix DNA-binding domain"/>
    <property type="match status" value="1"/>
</dbReference>
<organism evidence="7 8">
    <name type="scientific">Rubrobacter marinus</name>
    <dbReference type="NCBI Taxonomy" id="2653852"/>
    <lineage>
        <taxon>Bacteria</taxon>
        <taxon>Bacillati</taxon>
        <taxon>Actinomycetota</taxon>
        <taxon>Rubrobacteria</taxon>
        <taxon>Rubrobacterales</taxon>
        <taxon>Rubrobacteraceae</taxon>
        <taxon>Rubrobacter</taxon>
    </lineage>
</organism>
<dbReference type="InterPro" id="IPR019734">
    <property type="entry name" value="TPR_rpt"/>
</dbReference>
<dbReference type="InterPro" id="IPR036388">
    <property type="entry name" value="WH-like_DNA-bd_sf"/>
</dbReference>
<feature type="domain" description="OmpR/PhoB-type" evidence="6">
    <location>
        <begin position="178"/>
        <end position="286"/>
    </location>
</feature>
<evidence type="ECO:0000256" key="4">
    <source>
        <dbReference type="PROSITE-ProRule" id="PRU01091"/>
    </source>
</evidence>
<dbReference type="PROSITE" id="PS50005">
    <property type="entry name" value="TPR"/>
    <property type="match status" value="1"/>
</dbReference>
<evidence type="ECO:0000313" key="8">
    <source>
        <dbReference type="Proteomes" id="UP000502706"/>
    </source>
</evidence>
<dbReference type="KEGG" id="rmar:GBA65_03075"/>
<name>A0A6G8PTY6_9ACTN</name>
<keyword evidence="3" id="KW-0802">TPR repeat</keyword>
<dbReference type="GO" id="GO:0000160">
    <property type="term" value="P:phosphorelay signal transduction system"/>
    <property type="evidence" value="ECO:0007669"/>
    <property type="project" value="InterPro"/>
</dbReference>
<dbReference type="PANTHER" id="PTHR35807">
    <property type="entry name" value="TRANSCRIPTIONAL REGULATOR REDD-RELATED"/>
    <property type="match status" value="1"/>
</dbReference>
<protein>
    <recommendedName>
        <fullName evidence="6">OmpR/PhoB-type domain-containing protein</fullName>
    </recommendedName>
</protein>
<feature type="DNA-binding region" description="OmpR/PhoB-type" evidence="4">
    <location>
        <begin position="178"/>
        <end position="286"/>
    </location>
</feature>
<sequence>MVEQGQRSPGERYRPLDADFVRRILDAAQQGENRLSFCSVAWELGQDLVARGEYGLADVCFDRLSSFAGGVEDHFLVEAARAAKLLSSALGGGQTPGEDLREVVETLRQDLTRLTPEDVRWATATLASPAGSGAPPNAARLPRVPAAHPGARSAFRPAPGPGSRPAADYRAGDRRKIPARLDTPGRVEFEVRFLGRFELLRQGRALDLGRSGKARTILKYLLARSPRPVSRDCLIEWLWPESGARRARWSLNAAMSSVRKILSEGGRARELEGLVVCEAGYYRLSPNARISSDVHEFEARCRNGRLLEESGRASEAVEEYERAVELYRDDYMIEDLYEDWTLIERERLADTHMDVLDRLARHYAETGQAREAIRACYRALERDPCRESTYRILMQCYARLGLRHRALQQYRMTEELLGSRYGTSPSPQTRALYRSLLRGLNI</sequence>
<evidence type="ECO:0000313" key="7">
    <source>
        <dbReference type="EMBL" id="QIN77657.1"/>
    </source>
</evidence>
<dbReference type="InterPro" id="IPR001867">
    <property type="entry name" value="OmpR/PhoB-type_DNA-bd"/>
</dbReference>
<dbReference type="InterPro" id="IPR051677">
    <property type="entry name" value="AfsR-DnrI-RedD_regulator"/>
</dbReference>
<dbReference type="SUPFAM" id="SSF46894">
    <property type="entry name" value="C-terminal effector domain of the bipartite response regulators"/>
    <property type="match status" value="1"/>
</dbReference>
<accession>A0A6G8PTY6</accession>
<comment type="similarity">
    <text evidence="1">Belongs to the AfsR/DnrI/RedD regulatory family.</text>
</comment>
<evidence type="ECO:0000256" key="2">
    <source>
        <dbReference type="ARBA" id="ARBA00023125"/>
    </source>
</evidence>
<proteinExistence type="inferred from homology"/>
<dbReference type="InterPro" id="IPR005158">
    <property type="entry name" value="BTAD"/>
</dbReference>
<feature type="compositionally biased region" description="Low complexity" evidence="5">
    <location>
        <begin position="154"/>
        <end position="166"/>
    </location>
</feature>
<dbReference type="Proteomes" id="UP000502706">
    <property type="component" value="Chromosome"/>
</dbReference>
<gene>
    <name evidence="7" type="ORF">GBA65_03075</name>
</gene>
<dbReference type="SUPFAM" id="SSF48452">
    <property type="entry name" value="TPR-like"/>
    <property type="match status" value="1"/>
</dbReference>
<evidence type="ECO:0000256" key="1">
    <source>
        <dbReference type="ARBA" id="ARBA00005820"/>
    </source>
</evidence>
<dbReference type="SMART" id="SM00862">
    <property type="entry name" value="Trans_reg_C"/>
    <property type="match status" value="1"/>
</dbReference>
<dbReference type="Gene3D" id="1.25.40.10">
    <property type="entry name" value="Tetratricopeptide repeat domain"/>
    <property type="match status" value="1"/>
</dbReference>
<dbReference type="SMART" id="SM01043">
    <property type="entry name" value="BTAD"/>
    <property type="match status" value="1"/>
</dbReference>
<dbReference type="GO" id="GO:0006355">
    <property type="term" value="P:regulation of DNA-templated transcription"/>
    <property type="evidence" value="ECO:0007669"/>
    <property type="project" value="InterPro"/>
</dbReference>
<feature type="region of interest" description="Disordered" evidence="5">
    <location>
        <begin position="148"/>
        <end position="171"/>
    </location>
</feature>
<dbReference type="GO" id="GO:0003677">
    <property type="term" value="F:DNA binding"/>
    <property type="evidence" value="ECO:0007669"/>
    <property type="project" value="UniProtKB-UniRule"/>
</dbReference>
<evidence type="ECO:0000259" key="6">
    <source>
        <dbReference type="PROSITE" id="PS51755"/>
    </source>
</evidence>
<evidence type="ECO:0000256" key="5">
    <source>
        <dbReference type="SAM" id="MobiDB-lite"/>
    </source>
</evidence>
<dbReference type="PROSITE" id="PS51755">
    <property type="entry name" value="OMPR_PHOB"/>
    <property type="match status" value="1"/>
</dbReference>
<dbReference type="EMBL" id="CP045121">
    <property type="protein sequence ID" value="QIN77657.1"/>
    <property type="molecule type" value="Genomic_DNA"/>
</dbReference>
<keyword evidence="2 4" id="KW-0238">DNA-binding</keyword>
<reference evidence="7 8" key="1">
    <citation type="submission" date="2019-10" db="EMBL/GenBank/DDBJ databases">
        <title>Rubrobacter sp nov SCSIO 52915 isolated from a deep-sea sediment in the South China Sea.</title>
        <authorList>
            <person name="Chen R.W."/>
        </authorList>
    </citation>
    <scope>NUCLEOTIDE SEQUENCE [LARGE SCALE GENOMIC DNA]</scope>
    <source>
        <strain evidence="7 8">SCSIO 52915</strain>
    </source>
</reference>